<dbReference type="Proteomes" id="UP000574133">
    <property type="component" value="Unassembled WGS sequence"/>
</dbReference>
<proteinExistence type="predicted"/>
<dbReference type="EMBL" id="JACJVN010000023">
    <property type="protein sequence ID" value="MBB6676861.1"/>
    <property type="molecule type" value="Genomic_DNA"/>
</dbReference>
<evidence type="ECO:0000313" key="2">
    <source>
        <dbReference type="Proteomes" id="UP000574133"/>
    </source>
</evidence>
<accession>A0A841TEI0</accession>
<comment type="caution">
    <text evidence="1">The sequence shown here is derived from an EMBL/GenBank/DDBJ whole genome shotgun (WGS) entry which is preliminary data.</text>
</comment>
<gene>
    <name evidence="1" type="ORF">H4Q31_05885</name>
</gene>
<keyword evidence="2" id="KW-1185">Reference proteome</keyword>
<dbReference type="AlphaFoldDB" id="A0A841TEI0"/>
<organism evidence="1 2">
    <name type="scientific">Cohnella lubricantis</name>
    <dbReference type="NCBI Taxonomy" id="2163172"/>
    <lineage>
        <taxon>Bacteria</taxon>
        <taxon>Bacillati</taxon>
        <taxon>Bacillota</taxon>
        <taxon>Bacilli</taxon>
        <taxon>Bacillales</taxon>
        <taxon>Paenibacillaceae</taxon>
        <taxon>Cohnella</taxon>
    </lineage>
</organism>
<reference evidence="1 2" key="1">
    <citation type="submission" date="2020-08" db="EMBL/GenBank/DDBJ databases">
        <title>Cohnella phylogeny.</title>
        <authorList>
            <person name="Dunlap C."/>
        </authorList>
    </citation>
    <scope>NUCLEOTIDE SEQUENCE [LARGE SCALE GENOMIC DNA]</scope>
    <source>
        <strain evidence="1 2">DSM 103658</strain>
    </source>
</reference>
<evidence type="ECO:0000313" key="1">
    <source>
        <dbReference type="EMBL" id="MBB6676861.1"/>
    </source>
</evidence>
<protein>
    <submittedName>
        <fullName evidence="1">Uncharacterized protein</fullName>
    </submittedName>
</protein>
<sequence length="65" mass="7388">MEPPRRFYCLACSEVLETDRVHALFKTGFYRSEIPLGICSVCSGLNFVKKAGLAAIDWYNRSDIQ</sequence>
<dbReference type="RefSeq" id="WP_185178150.1">
    <property type="nucleotide sequence ID" value="NZ_CBCSEP010000001.1"/>
</dbReference>
<name>A0A841TEI0_9BACL</name>